<dbReference type="EMBL" id="ML977538">
    <property type="protein sequence ID" value="KAF2123273.1"/>
    <property type="molecule type" value="Genomic_DNA"/>
</dbReference>
<keyword evidence="3" id="KW-1185">Reference proteome</keyword>
<organism evidence="2 3">
    <name type="scientific">Dothidotthia symphoricarpi CBS 119687</name>
    <dbReference type="NCBI Taxonomy" id="1392245"/>
    <lineage>
        <taxon>Eukaryota</taxon>
        <taxon>Fungi</taxon>
        <taxon>Dikarya</taxon>
        <taxon>Ascomycota</taxon>
        <taxon>Pezizomycotina</taxon>
        <taxon>Dothideomycetes</taxon>
        <taxon>Pleosporomycetidae</taxon>
        <taxon>Pleosporales</taxon>
        <taxon>Dothidotthiaceae</taxon>
        <taxon>Dothidotthia</taxon>
    </lineage>
</organism>
<dbReference type="AlphaFoldDB" id="A0A6A5ZWK1"/>
<feature type="region of interest" description="Disordered" evidence="1">
    <location>
        <begin position="364"/>
        <end position="452"/>
    </location>
</feature>
<proteinExistence type="predicted"/>
<feature type="compositionally biased region" description="Basic residues" evidence="1">
    <location>
        <begin position="430"/>
        <end position="442"/>
    </location>
</feature>
<accession>A0A6A5ZWK1</accession>
<evidence type="ECO:0000313" key="2">
    <source>
        <dbReference type="EMBL" id="KAF2123273.1"/>
    </source>
</evidence>
<evidence type="ECO:0000256" key="1">
    <source>
        <dbReference type="SAM" id="MobiDB-lite"/>
    </source>
</evidence>
<dbReference type="RefSeq" id="XP_033517739.1">
    <property type="nucleotide sequence ID" value="XM_033671087.1"/>
</dbReference>
<protein>
    <submittedName>
        <fullName evidence="2">Uncharacterized protein</fullName>
    </submittedName>
</protein>
<feature type="compositionally biased region" description="Basic and acidic residues" evidence="1">
    <location>
        <begin position="36"/>
        <end position="57"/>
    </location>
</feature>
<gene>
    <name evidence="2" type="ORF">P153DRAFT_391690</name>
</gene>
<reference evidence="2" key="1">
    <citation type="journal article" date="2020" name="Stud. Mycol.">
        <title>101 Dothideomycetes genomes: a test case for predicting lifestyles and emergence of pathogens.</title>
        <authorList>
            <person name="Haridas S."/>
            <person name="Albert R."/>
            <person name="Binder M."/>
            <person name="Bloem J."/>
            <person name="Labutti K."/>
            <person name="Salamov A."/>
            <person name="Andreopoulos B."/>
            <person name="Baker S."/>
            <person name="Barry K."/>
            <person name="Bills G."/>
            <person name="Bluhm B."/>
            <person name="Cannon C."/>
            <person name="Castanera R."/>
            <person name="Culley D."/>
            <person name="Daum C."/>
            <person name="Ezra D."/>
            <person name="Gonzalez J."/>
            <person name="Henrissat B."/>
            <person name="Kuo A."/>
            <person name="Liang C."/>
            <person name="Lipzen A."/>
            <person name="Lutzoni F."/>
            <person name="Magnuson J."/>
            <person name="Mondo S."/>
            <person name="Nolan M."/>
            <person name="Ohm R."/>
            <person name="Pangilinan J."/>
            <person name="Park H.-J."/>
            <person name="Ramirez L."/>
            <person name="Alfaro M."/>
            <person name="Sun H."/>
            <person name="Tritt A."/>
            <person name="Yoshinaga Y."/>
            <person name="Zwiers L.-H."/>
            <person name="Turgeon B."/>
            <person name="Goodwin S."/>
            <person name="Spatafora J."/>
            <person name="Crous P."/>
            <person name="Grigoriev I."/>
        </authorList>
    </citation>
    <scope>NUCLEOTIDE SEQUENCE</scope>
    <source>
        <strain evidence="2">CBS 119687</strain>
    </source>
</reference>
<name>A0A6A5ZWK1_9PLEO</name>
<feature type="compositionally biased region" description="Low complexity" evidence="1">
    <location>
        <begin position="89"/>
        <end position="103"/>
    </location>
</feature>
<feature type="compositionally biased region" description="Low complexity" evidence="1">
    <location>
        <begin position="394"/>
        <end position="408"/>
    </location>
</feature>
<evidence type="ECO:0000313" key="3">
    <source>
        <dbReference type="Proteomes" id="UP000799771"/>
    </source>
</evidence>
<dbReference type="Proteomes" id="UP000799771">
    <property type="component" value="Unassembled WGS sequence"/>
</dbReference>
<dbReference type="GeneID" id="54411519"/>
<feature type="region of interest" description="Disordered" evidence="1">
    <location>
        <begin position="24"/>
        <end position="142"/>
    </location>
</feature>
<sequence>MPNSQAVALEKWGKSQAVEVHIVNVRRGDVGNSRNKPAERTQKKKSQVEKRRKKAEEANQSEPEEVEPVAARKKRRLRTASPAPPSKPPAKISKGPAKPGPKSARSEEKAKRKLSSATSNKNDDENERASNQVKKAKKEPTITRLSAQQKDRITRDGRALWIGFPRSNERISSRGAVLTELDSFVRKVLQNTPGVVEVSKQVTFTLAVFESESVRNSARTTLQEATFRFNGTPVDHLVSNFGEQEADTNTVWFIPAPLHTFKDLVETLVEAFTDRKLTLPAFKARKEQNQGINDNYWVVKFDSPPEWPNKPVFPSALDGTPLLVTTDWRGSCRLCKEQGHQAWACTGTTLLTLAAQEYSHEGKVYATSPSESESESDIDPSSMDLDSKEVPNNSAPSASSISEAPRSPSTKKTRRGKRGESASPQTANAKRLRREAKAARKRSASEALLTPG</sequence>